<feature type="transmembrane region" description="Helical" evidence="7">
    <location>
        <begin position="83"/>
        <end position="106"/>
    </location>
</feature>
<feature type="transmembrane region" description="Helical" evidence="7">
    <location>
        <begin position="250"/>
        <end position="275"/>
    </location>
</feature>
<dbReference type="AlphaFoldDB" id="A0A4P8C2T8"/>
<evidence type="ECO:0000256" key="6">
    <source>
        <dbReference type="ARBA" id="ARBA00049738"/>
    </source>
</evidence>
<keyword evidence="3 7" id="KW-0812">Transmembrane</keyword>
<protein>
    <recommendedName>
        <fullName evidence="6">Putative O-antigen transporter</fullName>
    </recommendedName>
</protein>
<keyword evidence="2" id="KW-1003">Cell membrane</keyword>
<dbReference type="Pfam" id="PF01943">
    <property type="entry name" value="Polysacc_synt"/>
    <property type="match status" value="1"/>
</dbReference>
<keyword evidence="4 7" id="KW-1133">Transmembrane helix</keyword>
<dbReference type="Proteomes" id="UP000310529">
    <property type="component" value="Chromosome"/>
</dbReference>
<feature type="transmembrane region" description="Helical" evidence="7">
    <location>
        <begin position="358"/>
        <end position="377"/>
    </location>
</feature>
<evidence type="ECO:0000256" key="7">
    <source>
        <dbReference type="SAM" id="Phobius"/>
    </source>
</evidence>
<reference evidence="8 9" key="1">
    <citation type="submission" date="2018-08" db="EMBL/GenBank/DDBJ databases">
        <title>Food and Water Consortium WGS.</title>
        <authorList>
            <person name="Tyson S."/>
            <person name="Peterson C.-L."/>
            <person name="Olson A."/>
            <person name="Tyler S."/>
            <person name="Cabral J."/>
            <person name="Lynch T."/>
            <person name="Knox N."/>
            <person name="Van Domselaar G."/>
            <person name="Graham M."/>
        </authorList>
    </citation>
    <scope>NUCLEOTIDE SEQUENCE [LARGE SCALE GENOMIC DNA]</scope>
    <source>
        <strain evidence="8 9">FWSEC0002</strain>
    </source>
</reference>
<evidence type="ECO:0000313" key="9">
    <source>
        <dbReference type="Proteomes" id="UP000310529"/>
    </source>
</evidence>
<dbReference type="PANTHER" id="PTHR30250:SF11">
    <property type="entry name" value="O-ANTIGEN TRANSPORTER-RELATED"/>
    <property type="match status" value="1"/>
</dbReference>
<dbReference type="RefSeq" id="WP_000483471.1">
    <property type="nucleotide sequence ID" value="NZ_CP031919.1"/>
</dbReference>
<accession>A0A4P8C2T8</accession>
<feature type="transmembrane region" description="Helical" evidence="7">
    <location>
        <begin position="296"/>
        <end position="318"/>
    </location>
</feature>
<feature type="transmembrane region" description="Helical" evidence="7">
    <location>
        <begin position="168"/>
        <end position="191"/>
    </location>
</feature>
<feature type="transmembrane region" description="Helical" evidence="7">
    <location>
        <begin position="112"/>
        <end position="132"/>
    </location>
</feature>
<feature type="transmembrane region" description="Helical" evidence="7">
    <location>
        <begin position="12"/>
        <end position="33"/>
    </location>
</feature>
<feature type="transmembrane region" description="Helical" evidence="7">
    <location>
        <begin position="383"/>
        <end position="403"/>
    </location>
</feature>
<evidence type="ECO:0000256" key="3">
    <source>
        <dbReference type="ARBA" id="ARBA00022692"/>
    </source>
</evidence>
<dbReference type="PANTHER" id="PTHR30250">
    <property type="entry name" value="PST FAMILY PREDICTED COLANIC ACID TRANSPORTER"/>
    <property type="match status" value="1"/>
</dbReference>
<feature type="transmembrane region" description="Helical" evidence="7">
    <location>
        <begin position="39"/>
        <end position="62"/>
    </location>
</feature>
<dbReference type="GO" id="GO:0005886">
    <property type="term" value="C:plasma membrane"/>
    <property type="evidence" value="ECO:0007669"/>
    <property type="project" value="UniProtKB-SubCell"/>
</dbReference>
<dbReference type="EMBL" id="CP031919">
    <property type="protein sequence ID" value="QCH93229.1"/>
    <property type="molecule type" value="Genomic_DNA"/>
</dbReference>
<organism evidence="8 9">
    <name type="scientific">Escherichia coli O145:NM</name>
    <dbReference type="NCBI Taxonomy" id="991919"/>
    <lineage>
        <taxon>Bacteria</taxon>
        <taxon>Pseudomonadati</taxon>
        <taxon>Pseudomonadota</taxon>
        <taxon>Gammaproteobacteria</taxon>
        <taxon>Enterobacterales</taxon>
        <taxon>Enterobacteriaceae</taxon>
        <taxon>Escherichia</taxon>
    </lineage>
</organism>
<evidence type="ECO:0000256" key="5">
    <source>
        <dbReference type="ARBA" id="ARBA00023136"/>
    </source>
</evidence>
<gene>
    <name evidence="8" type="ORF">CCU01_010345</name>
</gene>
<evidence type="ECO:0000256" key="4">
    <source>
        <dbReference type="ARBA" id="ARBA00022989"/>
    </source>
</evidence>
<proteinExistence type="predicted"/>
<comment type="subcellular location">
    <subcellularLocation>
        <location evidence="1">Cell membrane</location>
        <topology evidence="1">Multi-pass membrane protein</topology>
    </subcellularLocation>
</comment>
<feature type="transmembrane region" description="Helical" evidence="7">
    <location>
        <begin position="211"/>
        <end position="230"/>
    </location>
</feature>
<name>A0A4P8C2T8_ECOLX</name>
<dbReference type="InterPro" id="IPR002797">
    <property type="entry name" value="Polysacc_synth"/>
</dbReference>
<evidence type="ECO:0000256" key="1">
    <source>
        <dbReference type="ARBA" id="ARBA00004651"/>
    </source>
</evidence>
<feature type="transmembrane region" description="Helical" evidence="7">
    <location>
        <begin position="139"/>
        <end position="162"/>
    </location>
</feature>
<evidence type="ECO:0000313" key="8">
    <source>
        <dbReference type="EMBL" id="QCH93229.1"/>
    </source>
</evidence>
<keyword evidence="5 7" id="KW-0472">Membrane</keyword>
<dbReference type="InterPro" id="IPR050833">
    <property type="entry name" value="Poly_Biosynth_Transport"/>
</dbReference>
<feature type="transmembrane region" description="Helical" evidence="7">
    <location>
        <begin position="324"/>
        <end position="346"/>
    </location>
</feature>
<evidence type="ECO:0000256" key="2">
    <source>
        <dbReference type="ARBA" id="ARBA00022475"/>
    </source>
</evidence>
<sequence>MFNTMLKYYSSVGLRGITLLTKFIFIVLLARLLPSTDLGVYGLINAAVGYGIFVVGFEFYTYSTREIINSQKNRLFFILKNQALFTVISYILCIPAFIFLLYLEILPSGSEYWFILLLFFEHLSQEINRVLITIESQSIASFILFVRQGVWCWLAIAVMLVYPNLRNITVVFIFWFGGTVSASVLGVAYILNKKKQSDITNWDWTWIKKGIKLSVPMLIAALALRGFFTFDRFAVEKISGLEVLGGYTLFVSMTSAIQSFLDTILISFSFPKLALLYSGKKYIKFKSELRKFTYKLILLLSFLSICCFFTGIILVKWLDKRDYIQLFPVFILLIAATYIYCISLIPHIALYAMREDRYILVSQLISFLSFLLFVFFSVYQSDIYYLLIGMIASFVLLLILKMIPLYKILKKV</sequence>